<dbReference type="Pfam" id="PF10094">
    <property type="entry name" value="DUF2332"/>
    <property type="match status" value="1"/>
</dbReference>
<organism evidence="1 2">
    <name type="scientific">Frigidibacter albus</name>
    <dbReference type="NCBI Taxonomy" id="1465486"/>
    <lineage>
        <taxon>Bacteria</taxon>
        <taxon>Pseudomonadati</taxon>
        <taxon>Pseudomonadota</taxon>
        <taxon>Alphaproteobacteria</taxon>
        <taxon>Rhodobacterales</taxon>
        <taxon>Paracoccaceae</taxon>
        <taxon>Frigidibacter</taxon>
    </lineage>
</organism>
<dbReference type="EMBL" id="WWNR01000009">
    <property type="protein sequence ID" value="MZQ90208.1"/>
    <property type="molecule type" value="Genomic_DNA"/>
</dbReference>
<dbReference type="OrthoDB" id="7666987at2"/>
<accession>A0A6L8VIF4</accession>
<dbReference type="AlphaFoldDB" id="A0A6L8VIF4"/>
<gene>
    <name evidence="1" type="ORF">GS660_14025</name>
</gene>
<dbReference type="RefSeq" id="WP_161347606.1">
    <property type="nucleotide sequence ID" value="NZ_BMGW01000009.1"/>
</dbReference>
<dbReference type="Proteomes" id="UP000477083">
    <property type="component" value="Unassembled WGS sequence"/>
</dbReference>
<comment type="caution">
    <text evidence="1">The sequence shown here is derived from an EMBL/GenBank/DDBJ whole genome shotgun (WGS) entry which is preliminary data.</text>
</comment>
<keyword evidence="2" id="KW-1185">Reference proteome</keyword>
<dbReference type="InterPro" id="IPR011200">
    <property type="entry name" value="UCP012608"/>
</dbReference>
<sequence length="119" mass="12537">MSWCAAFAAQARACAGLGSPFTVRLLQGFADHGMPEGAVARRITDWPGNICSAALLAEADARATPQPPLARFGMEADGAAPGAGLTLTLWPGGTPQPMDRFDFHGCWIDWQPPAQGESR</sequence>
<reference evidence="1 2" key="1">
    <citation type="submission" date="2020-01" db="EMBL/GenBank/DDBJ databases">
        <title>Frigidibacter albus SP32T (=CGMCC 1.13995T).</title>
        <authorList>
            <person name="Liao X."/>
        </authorList>
    </citation>
    <scope>NUCLEOTIDE SEQUENCE [LARGE SCALE GENOMIC DNA]</scope>
    <source>
        <strain evidence="1 2">SP32</strain>
    </source>
</reference>
<proteinExistence type="predicted"/>
<name>A0A6L8VIF4_9RHOB</name>
<evidence type="ECO:0008006" key="3">
    <source>
        <dbReference type="Google" id="ProtNLM"/>
    </source>
</evidence>
<evidence type="ECO:0000313" key="2">
    <source>
        <dbReference type="Proteomes" id="UP000477083"/>
    </source>
</evidence>
<evidence type="ECO:0000313" key="1">
    <source>
        <dbReference type="EMBL" id="MZQ90208.1"/>
    </source>
</evidence>
<protein>
    <recommendedName>
        <fullName evidence="3">DUF2332 family protein</fullName>
    </recommendedName>
</protein>